<accession>B9RY71</accession>
<sequence length="100" mass="11390">MDLQLLLAHSQLASTIHSVTELHGSHTGAFFRPIPSILRSLVSPLPNNNNDLQRTDTHLKQLEIMKLLRTLIQWKPDHICDNSVSEDIAKMDYQWGTADF</sequence>
<keyword evidence="2" id="KW-1185">Reference proteome</keyword>
<dbReference type="Proteomes" id="UP000008311">
    <property type="component" value="Unassembled WGS sequence"/>
</dbReference>
<name>B9RY71_RICCO</name>
<evidence type="ECO:0000313" key="2">
    <source>
        <dbReference type="Proteomes" id="UP000008311"/>
    </source>
</evidence>
<dbReference type="InParanoid" id="B9RY71"/>
<gene>
    <name evidence="1" type="ORF">RCOM_0810750</name>
</gene>
<proteinExistence type="predicted"/>
<protein>
    <submittedName>
        <fullName evidence="1">Uncharacterized protein</fullName>
    </submittedName>
</protein>
<evidence type="ECO:0000313" key="1">
    <source>
        <dbReference type="EMBL" id="EEF43580.1"/>
    </source>
</evidence>
<organism evidence="1 2">
    <name type="scientific">Ricinus communis</name>
    <name type="common">Castor bean</name>
    <dbReference type="NCBI Taxonomy" id="3988"/>
    <lineage>
        <taxon>Eukaryota</taxon>
        <taxon>Viridiplantae</taxon>
        <taxon>Streptophyta</taxon>
        <taxon>Embryophyta</taxon>
        <taxon>Tracheophyta</taxon>
        <taxon>Spermatophyta</taxon>
        <taxon>Magnoliopsida</taxon>
        <taxon>eudicotyledons</taxon>
        <taxon>Gunneridae</taxon>
        <taxon>Pentapetalae</taxon>
        <taxon>rosids</taxon>
        <taxon>fabids</taxon>
        <taxon>Malpighiales</taxon>
        <taxon>Euphorbiaceae</taxon>
        <taxon>Acalyphoideae</taxon>
        <taxon>Acalypheae</taxon>
        <taxon>Ricinus</taxon>
    </lineage>
</organism>
<dbReference type="STRING" id="3988.B9RY71"/>
<dbReference type="AlphaFoldDB" id="B9RY71"/>
<dbReference type="EMBL" id="EQ973830">
    <property type="protein sequence ID" value="EEF43580.1"/>
    <property type="molecule type" value="Genomic_DNA"/>
</dbReference>
<reference evidence="2" key="1">
    <citation type="journal article" date="2010" name="Nat. Biotechnol.">
        <title>Draft genome sequence of the oilseed species Ricinus communis.</title>
        <authorList>
            <person name="Chan A.P."/>
            <person name="Crabtree J."/>
            <person name="Zhao Q."/>
            <person name="Lorenzi H."/>
            <person name="Orvis J."/>
            <person name="Puiu D."/>
            <person name="Melake-Berhan A."/>
            <person name="Jones K.M."/>
            <person name="Redman J."/>
            <person name="Chen G."/>
            <person name="Cahoon E.B."/>
            <person name="Gedil M."/>
            <person name="Stanke M."/>
            <person name="Haas B.J."/>
            <person name="Wortman J.R."/>
            <person name="Fraser-Liggett C.M."/>
            <person name="Ravel J."/>
            <person name="Rabinowicz P.D."/>
        </authorList>
    </citation>
    <scope>NUCLEOTIDE SEQUENCE [LARGE SCALE GENOMIC DNA]</scope>
    <source>
        <strain evidence="2">cv. Hale</strain>
    </source>
</reference>